<feature type="signal peptide" evidence="1">
    <location>
        <begin position="1"/>
        <end position="20"/>
    </location>
</feature>
<dbReference type="RefSeq" id="WP_088334263.1">
    <property type="nucleotide sequence ID" value="NZ_NBBJ01000004.1"/>
</dbReference>
<protein>
    <submittedName>
        <fullName evidence="2">Uncharacterized protein</fullName>
    </submittedName>
</protein>
<accession>A0A245ZH26</accession>
<keyword evidence="1" id="KW-0732">Signal</keyword>
<evidence type="ECO:0000313" key="2">
    <source>
        <dbReference type="EMBL" id="OWK29051.1"/>
    </source>
</evidence>
<dbReference type="OrthoDB" id="7584306at2"/>
<dbReference type="Proteomes" id="UP000197783">
    <property type="component" value="Unassembled WGS sequence"/>
</dbReference>
<evidence type="ECO:0000313" key="3">
    <source>
        <dbReference type="Proteomes" id="UP000197783"/>
    </source>
</evidence>
<reference evidence="2 3" key="1">
    <citation type="submission" date="2017-03" db="EMBL/GenBank/DDBJ databases">
        <title>Genome sequence of Sphingomonas mucosissima DSM 17494.</title>
        <authorList>
            <person name="Poehlein A."/>
            <person name="Wuebbeler J.H."/>
            <person name="Steinbuechel A."/>
            <person name="Daniel R."/>
        </authorList>
    </citation>
    <scope>NUCLEOTIDE SEQUENCE [LARGE SCALE GENOMIC DNA]</scope>
    <source>
        <strain evidence="2 3">DSM 17494</strain>
    </source>
</reference>
<comment type="caution">
    <text evidence="2">The sequence shown here is derived from an EMBL/GenBank/DDBJ whole genome shotgun (WGS) entry which is preliminary data.</text>
</comment>
<organism evidence="2 3">
    <name type="scientific">Sphingomonas mucosissima</name>
    <dbReference type="NCBI Taxonomy" id="370959"/>
    <lineage>
        <taxon>Bacteria</taxon>
        <taxon>Pseudomonadati</taxon>
        <taxon>Pseudomonadota</taxon>
        <taxon>Alphaproteobacteria</taxon>
        <taxon>Sphingomonadales</taxon>
        <taxon>Sphingomonadaceae</taxon>
        <taxon>Sphingomonas</taxon>
    </lineage>
</organism>
<gene>
    <name evidence="2" type="ORF">SPMU_25780</name>
</gene>
<evidence type="ECO:0000256" key="1">
    <source>
        <dbReference type="SAM" id="SignalP"/>
    </source>
</evidence>
<dbReference type="EMBL" id="NBBJ01000004">
    <property type="protein sequence ID" value="OWK29051.1"/>
    <property type="molecule type" value="Genomic_DNA"/>
</dbReference>
<dbReference type="AlphaFoldDB" id="A0A245ZH26"/>
<feature type="chain" id="PRO_5012715534" evidence="1">
    <location>
        <begin position="21"/>
        <end position="68"/>
    </location>
</feature>
<proteinExistence type="predicted"/>
<sequence length="68" mass="7213">MRNRRQIALAVGALSLAALATFDPPTANVQILTHDSRDAAPARFQAAVDLGLASASILVTWTAERLAR</sequence>
<keyword evidence="3" id="KW-1185">Reference proteome</keyword>
<name>A0A245ZH26_9SPHN</name>